<feature type="transmembrane region" description="Helical" evidence="1">
    <location>
        <begin position="78"/>
        <end position="98"/>
    </location>
</feature>
<evidence type="ECO:0000313" key="4">
    <source>
        <dbReference type="Proteomes" id="UP000807769"/>
    </source>
</evidence>
<keyword evidence="1" id="KW-0472">Membrane</keyword>
<organism evidence="3 4">
    <name type="scientific">Suillus subaureus</name>
    <dbReference type="NCBI Taxonomy" id="48587"/>
    <lineage>
        <taxon>Eukaryota</taxon>
        <taxon>Fungi</taxon>
        <taxon>Dikarya</taxon>
        <taxon>Basidiomycota</taxon>
        <taxon>Agaricomycotina</taxon>
        <taxon>Agaricomycetes</taxon>
        <taxon>Agaricomycetidae</taxon>
        <taxon>Boletales</taxon>
        <taxon>Suillineae</taxon>
        <taxon>Suillaceae</taxon>
        <taxon>Suillus</taxon>
    </lineage>
</organism>
<keyword evidence="4" id="KW-1185">Reference proteome</keyword>
<feature type="transmembrane region" description="Helical" evidence="1">
    <location>
        <begin position="267"/>
        <end position="285"/>
    </location>
</feature>
<feature type="transmembrane region" description="Helical" evidence="1">
    <location>
        <begin position="40"/>
        <end position="57"/>
    </location>
</feature>
<dbReference type="GeneID" id="64636271"/>
<sequence>MRLLVLLCVFVRIIQAAPTTNTNTSDNFEAPTFTTRTIWSIISSSVLTLFACIYSAIHPNVPSLRDSTDGIVRRRLGIMIMALITPELIVTWAMRQWFSARQVTRQIEKSGYPSVCPESEEKESFVAPEQCKNCILRILLIVKGVSSVLAFFRHFPGALTRWIKRSIKAYFLEKSEDYTWTQTHSFFVLMGGFMLYVDGKPYHTLRHDKVLELIRKECIDAPTLTANQIHDKSKGNAISKGLIILQVAWFVMQLITRAIYHLETTQLEAGTLAFAVLNFLTYAVWWNKPLNVQCPHPVYWKSTESRPENHNIDEPDVHESYHGAGWMILGPVFVSIAELIGLPYMSTSRKLRVPTFDGSINLEGSDKRVLLLSGLLMATIFGGIHCMAWFFTFPTYQEQVLWRMSAIAITFTPWVCFLVGVIHSLIPQVVQVVCILTAVVSVTLYITARAVLLVLMFTTLRNLPPDAYKAVSWTGSVPHL</sequence>
<feature type="transmembrane region" description="Helical" evidence="1">
    <location>
        <begin position="177"/>
        <end position="197"/>
    </location>
</feature>
<feature type="transmembrane region" description="Helical" evidence="1">
    <location>
        <begin position="369"/>
        <end position="392"/>
    </location>
</feature>
<evidence type="ECO:0000256" key="1">
    <source>
        <dbReference type="SAM" id="Phobius"/>
    </source>
</evidence>
<keyword evidence="1" id="KW-1133">Transmembrane helix</keyword>
<gene>
    <name evidence="3" type="ORF">BJ212DRAFT_1579575</name>
</gene>
<dbReference type="AlphaFoldDB" id="A0A9P7J913"/>
<feature type="transmembrane region" description="Helical" evidence="1">
    <location>
        <begin position="323"/>
        <end position="342"/>
    </location>
</feature>
<dbReference type="OrthoDB" id="9451547at2759"/>
<feature type="transmembrane region" description="Helical" evidence="1">
    <location>
        <begin position="433"/>
        <end position="457"/>
    </location>
</feature>
<evidence type="ECO:0000256" key="2">
    <source>
        <dbReference type="SAM" id="SignalP"/>
    </source>
</evidence>
<name>A0A9P7J913_9AGAM</name>
<feature type="transmembrane region" description="Helical" evidence="1">
    <location>
        <begin position="135"/>
        <end position="156"/>
    </location>
</feature>
<feature type="transmembrane region" description="Helical" evidence="1">
    <location>
        <begin position="404"/>
        <end position="426"/>
    </location>
</feature>
<dbReference type="Proteomes" id="UP000807769">
    <property type="component" value="Unassembled WGS sequence"/>
</dbReference>
<keyword evidence="1" id="KW-0812">Transmembrane</keyword>
<keyword evidence="2" id="KW-0732">Signal</keyword>
<protein>
    <recommendedName>
        <fullName evidence="5">Transmembrane protein</fullName>
    </recommendedName>
</protein>
<reference evidence="3" key="1">
    <citation type="journal article" date="2020" name="New Phytol.">
        <title>Comparative genomics reveals dynamic genome evolution in host specialist ectomycorrhizal fungi.</title>
        <authorList>
            <person name="Lofgren L.A."/>
            <person name="Nguyen N.H."/>
            <person name="Vilgalys R."/>
            <person name="Ruytinx J."/>
            <person name="Liao H.L."/>
            <person name="Branco S."/>
            <person name="Kuo A."/>
            <person name="LaButti K."/>
            <person name="Lipzen A."/>
            <person name="Andreopoulos W."/>
            <person name="Pangilinan J."/>
            <person name="Riley R."/>
            <person name="Hundley H."/>
            <person name="Na H."/>
            <person name="Barry K."/>
            <person name="Grigoriev I.V."/>
            <person name="Stajich J.E."/>
            <person name="Kennedy P.G."/>
        </authorList>
    </citation>
    <scope>NUCLEOTIDE SEQUENCE</scope>
    <source>
        <strain evidence="3">MN1</strain>
    </source>
</reference>
<dbReference type="PANTHER" id="PTHR35043:SF7">
    <property type="entry name" value="TRANSCRIPTION FACTOR DOMAIN-CONTAINING PROTEIN"/>
    <property type="match status" value="1"/>
</dbReference>
<feature type="chain" id="PRO_5040136953" description="Transmembrane protein" evidence="2">
    <location>
        <begin position="17"/>
        <end position="480"/>
    </location>
</feature>
<comment type="caution">
    <text evidence="3">The sequence shown here is derived from an EMBL/GenBank/DDBJ whole genome shotgun (WGS) entry which is preliminary data.</text>
</comment>
<dbReference type="PANTHER" id="PTHR35043">
    <property type="entry name" value="TRANSCRIPTION FACTOR DOMAIN-CONTAINING PROTEIN"/>
    <property type="match status" value="1"/>
</dbReference>
<dbReference type="RefSeq" id="XP_041189399.1">
    <property type="nucleotide sequence ID" value="XM_041342255.1"/>
</dbReference>
<feature type="signal peptide" evidence="2">
    <location>
        <begin position="1"/>
        <end position="16"/>
    </location>
</feature>
<proteinExistence type="predicted"/>
<evidence type="ECO:0000313" key="3">
    <source>
        <dbReference type="EMBL" id="KAG1809685.1"/>
    </source>
</evidence>
<accession>A0A9P7J913</accession>
<dbReference type="EMBL" id="JABBWG010000033">
    <property type="protein sequence ID" value="KAG1809685.1"/>
    <property type="molecule type" value="Genomic_DNA"/>
</dbReference>
<evidence type="ECO:0008006" key="5">
    <source>
        <dbReference type="Google" id="ProtNLM"/>
    </source>
</evidence>